<name>A0A922EIE1_CARIL</name>
<accession>A0A922EIE1</accession>
<protein>
    <recommendedName>
        <fullName evidence="1">Retrotransposon gag domain-containing protein</fullName>
    </recommendedName>
</protein>
<dbReference type="InterPro" id="IPR005162">
    <property type="entry name" value="Retrotrans_gag_dom"/>
</dbReference>
<organism evidence="2 3">
    <name type="scientific">Carya illinoinensis</name>
    <name type="common">Pecan</name>
    <dbReference type="NCBI Taxonomy" id="32201"/>
    <lineage>
        <taxon>Eukaryota</taxon>
        <taxon>Viridiplantae</taxon>
        <taxon>Streptophyta</taxon>
        <taxon>Embryophyta</taxon>
        <taxon>Tracheophyta</taxon>
        <taxon>Spermatophyta</taxon>
        <taxon>Magnoliopsida</taxon>
        <taxon>eudicotyledons</taxon>
        <taxon>Gunneridae</taxon>
        <taxon>Pentapetalae</taxon>
        <taxon>rosids</taxon>
        <taxon>fabids</taxon>
        <taxon>Fagales</taxon>
        <taxon>Juglandaceae</taxon>
        <taxon>Carya</taxon>
    </lineage>
</organism>
<evidence type="ECO:0000259" key="1">
    <source>
        <dbReference type="Pfam" id="PF03732"/>
    </source>
</evidence>
<gene>
    <name evidence="2" type="ORF">I3842_07G045800</name>
</gene>
<dbReference type="CDD" id="cd00303">
    <property type="entry name" value="retropepsin_like"/>
    <property type="match status" value="1"/>
</dbReference>
<comment type="caution">
    <text evidence="2">The sequence shown here is derived from an EMBL/GenBank/DDBJ whole genome shotgun (WGS) entry which is preliminary data.</text>
</comment>
<proteinExistence type="predicted"/>
<dbReference type="Proteomes" id="UP000811246">
    <property type="component" value="Chromosome 7"/>
</dbReference>
<evidence type="ECO:0000313" key="2">
    <source>
        <dbReference type="EMBL" id="KAG6702641.1"/>
    </source>
</evidence>
<feature type="domain" description="Retrotransposon gag" evidence="1">
    <location>
        <begin position="72"/>
        <end position="161"/>
    </location>
</feature>
<reference evidence="2" key="1">
    <citation type="submission" date="2021-01" db="EMBL/GenBank/DDBJ databases">
        <authorList>
            <person name="Lovell J.T."/>
            <person name="Bentley N."/>
            <person name="Bhattarai G."/>
            <person name="Jenkins J.W."/>
            <person name="Sreedasyam A."/>
            <person name="Alarcon Y."/>
            <person name="Bock C."/>
            <person name="Boston L."/>
            <person name="Carlson J."/>
            <person name="Cervantes K."/>
            <person name="Clermont K."/>
            <person name="Krom N."/>
            <person name="Kubenka K."/>
            <person name="Mamidi S."/>
            <person name="Mattison C."/>
            <person name="Monteros M."/>
            <person name="Pisani C."/>
            <person name="Plott C."/>
            <person name="Rajasekar S."/>
            <person name="Rhein H.S."/>
            <person name="Rohla C."/>
            <person name="Song M."/>
            <person name="Hilaire R.S."/>
            <person name="Shu S."/>
            <person name="Wells L."/>
            <person name="Wang X."/>
            <person name="Webber J."/>
            <person name="Heerema R.J."/>
            <person name="Klein P."/>
            <person name="Conner P."/>
            <person name="Grauke L."/>
            <person name="Grimwood J."/>
            <person name="Schmutz J."/>
            <person name="Randall J.J."/>
        </authorList>
    </citation>
    <scope>NUCLEOTIDE SEQUENCE</scope>
    <source>
        <tissue evidence="2">Leaf</tissue>
    </source>
</reference>
<evidence type="ECO:0000313" key="3">
    <source>
        <dbReference type="Proteomes" id="UP000811246"/>
    </source>
</evidence>
<dbReference type="EMBL" id="CM031831">
    <property type="protein sequence ID" value="KAG6702641.1"/>
    <property type="molecule type" value="Genomic_DNA"/>
</dbReference>
<dbReference type="Pfam" id="PF03732">
    <property type="entry name" value="Retrotrans_gag"/>
    <property type="match status" value="1"/>
</dbReference>
<dbReference type="AlphaFoldDB" id="A0A922EIE1"/>
<sequence>MANFGSNMERLMKRFEETSAKEQWWSVNVAAPKFAKLDFPKYNGLEDPTSWIYREEQFFDYQQTEEVEKLHLAAYHLDWEVQMWYQLFKDSEGIVSWEALKEGLRIRYGPTMFEEHFESLSKLQQMGSVREYQLQFEQLLSHVGKLAPNHQLRCFINGLKEPVCTDVQAVRPTTITDGIGLARLFEARSMKRPLQLDNKRQTKLEPTPWPMPSANLSRTNTPIIRRLNPNELQERRKKGLCFNSVEPFTRGHRCKKLFLIEGIYVQDDDGDDGVEVEEQYNFIEEPRISLHAMLGSMPPQIMRVRVLLWTKVMVANGEKLDYEGRCNNVEVWVQGNQFSIEFFLLAIEGCDAILWDFTKLAMSFKNNGRKVELKGIMGPRHKVGEEGVATRELRRKKSGFLCQLLPTSHRGPNEYEELFLELVGLPPSRSHNHHIPLKHGCGPIKVRPYRYPHYMKGKLRR</sequence>